<dbReference type="OrthoDB" id="8043011at2759"/>
<accession>A0A813P7K0</accession>
<dbReference type="Proteomes" id="UP000663879">
    <property type="component" value="Unassembled WGS sequence"/>
</dbReference>
<evidence type="ECO:0000313" key="2">
    <source>
        <dbReference type="EMBL" id="CAF0748734.1"/>
    </source>
</evidence>
<feature type="region of interest" description="Disordered" evidence="1">
    <location>
        <begin position="1"/>
        <end position="51"/>
    </location>
</feature>
<dbReference type="EMBL" id="CAJNOC010000348">
    <property type="protein sequence ID" value="CAF0748734.1"/>
    <property type="molecule type" value="Genomic_DNA"/>
</dbReference>
<gene>
    <name evidence="2" type="ORF">OXX778_LOCUS3795</name>
</gene>
<name>A0A813P7K0_9BILA</name>
<organism evidence="2 3">
    <name type="scientific">Brachionus calyciflorus</name>
    <dbReference type="NCBI Taxonomy" id="104777"/>
    <lineage>
        <taxon>Eukaryota</taxon>
        <taxon>Metazoa</taxon>
        <taxon>Spiralia</taxon>
        <taxon>Gnathifera</taxon>
        <taxon>Rotifera</taxon>
        <taxon>Eurotatoria</taxon>
        <taxon>Monogononta</taxon>
        <taxon>Pseudotrocha</taxon>
        <taxon>Ploima</taxon>
        <taxon>Brachionidae</taxon>
        <taxon>Brachionus</taxon>
    </lineage>
</organism>
<protein>
    <submittedName>
        <fullName evidence="2">Uncharacterized protein</fullName>
    </submittedName>
</protein>
<dbReference type="AlphaFoldDB" id="A0A813P7K0"/>
<proteinExistence type="predicted"/>
<feature type="compositionally biased region" description="Low complexity" evidence="1">
    <location>
        <begin position="9"/>
        <end position="51"/>
    </location>
</feature>
<comment type="caution">
    <text evidence="2">The sequence shown here is derived from an EMBL/GenBank/DDBJ whole genome shotgun (WGS) entry which is preliminary data.</text>
</comment>
<evidence type="ECO:0000313" key="3">
    <source>
        <dbReference type="Proteomes" id="UP000663879"/>
    </source>
</evidence>
<evidence type="ECO:0000256" key="1">
    <source>
        <dbReference type="SAM" id="MobiDB-lite"/>
    </source>
</evidence>
<sequence length="128" mass="15000">MNIPKQFQNNSKKFISNSNNANNIVKPNNNWNKNTTQNNSNNRSNQNNNNKRSNNYSYLKFWYTNVTSLDLTCSIKASESDIVMVSETWFKENLMVHVDGFSIYRKDRNTREGRVCLYVNKDSNRSNT</sequence>
<reference evidence="2" key="1">
    <citation type="submission" date="2021-02" db="EMBL/GenBank/DDBJ databases">
        <authorList>
            <person name="Nowell W R."/>
        </authorList>
    </citation>
    <scope>NUCLEOTIDE SEQUENCE</scope>
    <source>
        <strain evidence="2">Ploen Becks lab</strain>
    </source>
</reference>
<keyword evidence="3" id="KW-1185">Reference proteome</keyword>